<name>A0AAU9MV04_9ASTR</name>
<proteinExistence type="predicted"/>
<feature type="region of interest" description="Disordered" evidence="1">
    <location>
        <begin position="79"/>
        <end position="100"/>
    </location>
</feature>
<reference evidence="2 3" key="1">
    <citation type="submission" date="2022-01" db="EMBL/GenBank/DDBJ databases">
        <authorList>
            <person name="Xiong W."/>
            <person name="Schranz E."/>
        </authorList>
    </citation>
    <scope>NUCLEOTIDE SEQUENCE [LARGE SCALE GENOMIC DNA]</scope>
</reference>
<dbReference type="AlphaFoldDB" id="A0AAU9MV04"/>
<keyword evidence="3" id="KW-1185">Reference proteome</keyword>
<evidence type="ECO:0000313" key="3">
    <source>
        <dbReference type="Proteomes" id="UP001157418"/>
    </source>
</evidence>
<dbReference type="Proteomes" id="UP001157418">
    <property type="component" value="Unassembled WGS sequence"/>
</dbReference>
<evidence type="ECO:0000313" key="2">
    <source>
        <dbReference type="EMBL" id="CAH1424483.1"/>
    </source>
</evidence>
<comment type="caution">
    <text evidence="2">The sequence shown here is derived from an EMBL/GenBank/DDBJ whole genome shotgun (WGS) entry which is preliminary data.</text>
</comment>
<protein>
    <submittedName>
        <fullName evidence="2">Uncharacterized protein</fullName>
    </submittedName>
</protein>
<organism evidence="2 3">
    <name type="scientific">Lactuca virosa</name>
    <dbReference type="NCBI Taxonomy" id="75947"/>
    <lineage>
        <taxon>Eukaryota</taxon>
        <taxon>Viridiplantae</taxon>
        <taxon>Streptophyta</taxon>
        <taxon>Embryophyta</taxon>
        <taxon>Tracheophyta</taxon>
        <taxon>Spermatophyta</taxon>
        <taxon>Magnoliopsida</taxon>
        <taxon>eudicotyledons</taxon>
        <taxon>Gunneridae</taxon>
        <taxon>Pentapetalae</taxon>
        <taxon>asterids</taxon>
        <taxon>campanulids</taxon>
        <taxon>Asterales</taxon>
        <taxon>Asteraceae</taxon>
        <taxon>Cichorioideae</taxon>
        <taxon>Cichorieae</taxon>
        <taxon>Lactucinae</taxon>
        <taxon>Lactuca</taxon>
    </lineage>
</organism>
<sequence length="163" mass="18398">MADNENEVVYMRVHVHYNGVFVRHPSGYVGGSHFLFTDVDWADIGYEYEEISIYVDRNGNGLEEWWDDDMNLVVSEDESGLEDEGGARNEGNIVSDGTHPNVGLEDEVIDHDNTPLNKTSGDDFLNKLCHSKGYTGDDEVEKEDVEIHPFSTLFCNGIGKYLF</sequence>
<gene>
    <name evidence="2" type="ORF">LVIROSA_LOCUS11683</name>
</gene>
<dbReference type="EMBL" id="CAKMRJ010001657">
    <property type="protein sequence ID" value="CAH1424483.1"/>
    <property type="molecule type" value="Genomic_DNA"/>
</dbReference>
<accession>A0AAU9MV04</accession>
<evidence type="ECO:0000256" key="1">
    <source>
        <dbReference type="SAM" id="MobiDB-lite"/>
    </source>
</evidence>